<feature type="signal peptide" evidence="6">
    <location>
        <begin position="1"/>
        <end position="23"/>
    </location>
</feature>
<evidence type="ECO:0000256" key="6">
    <source>
        <dbReference type="SAM" id="SignalP"/>
    </source>
</evidence>
<dbReference type="GO" id="GO:0009279">
    <property type="term" value="C:cell outer membrane"/>
    <property type="evidence" value="ECO:0007669"/>
    <property type="project" value="UniProtKB-SubCell"/>
</dbReference>
<dbReference type="OrthoDB" id="5694214at2"/>
<dbReference type="SUPFAM" id="SSF48452">
    <property type="entry name" value="TPR-like"/>
    <property type="match status" value="1"/>
</dbReference>
<evidence type="ECO:0000256" key="4">
    <source>
        <dbReference type="ARBA" id="ARBA00023136"/>
    </source>
</evidence>
<evidence type="ECO:0000259" key="8">
    <source>
        <dbReference type="Pfam" id="PF14322"/>
    </source>
</evidence>
<dbReference type="RefSeq" id="WP_024995949.1">
    <property type="nucleotide sequence ID" value="NZ_ATZI01000001.1"/>
</dbReference>
<evidence type="ECO:0000256" key="2">
    <source>
        <dbReference type="ARBA" id="ARBA00006275"/>
    </source>
</evidence>
<evidence type="ECO:0000256" key="1">
    <source>
        <dbReference type="ARBA" id="ARBA00004442"/>
    </source>
</evidence>
<dbReference type="eggNOG" id="COG0446">
    <property type="taxonomic scope" value="Bacteria"/>
</dbReference>
<evidence type="ECO:0000313" key="10">
    <source>
        <dbReference type="Proteomes" id="UP000027601"/>
    </source>
</evidence>
<gene>
    <name evidence="9" type="ORF">JCM15093_1038</name>
</gene>
<dbReference type="AlphaFoldDB" id="A0A069CZ63"/>
<dbReference type="STRING" id="1121097.GCA_000428125_00691"/>
<feature type="chain" id="PRO_5001659781" evidence="6">
    <location>
        <begin position="24"/>
        <end position="672"/>
    </location>
</feature>
<evidence type="ECO:0000256" key="5">
    <source>
        <dbReference type="ARBA" id="ARBA00023237"/>
    </source>
</evidence>
<dbReference type="eggNOG" id="COG1395">
    <property type="taxonomic scope" value="Bacteria"/>
</dbReference>
<keyword evidence="5" id="KW-0998">Cell outer membrane</keyword>
<sequence>MKNKLYILLVMALAFTFSTSSCSDFLDEENKVGETADLTYSTSSGIQGLVSSCYSFARGWYGKEAGLGLSEMGTDLFYYGYDNKQKSLTSYNIAAESLDGNSSDNACLDHYWELFYSAVDVCNNALYYVPLNSVISDNTRQQYMGEAYFLRAFYYFHMVNIWGPVPYNNAPITQIVTDPTRVPEEQIYSNILADLDSSIAAFETAGYKIKTDGRANYWAARALKSRVLLYAASWLGKNSITTNTAYAGKDLYALAQTEADAVMGSGIASFYNNYEDTWSMNNEDVTANKEAIWGVAYSSDISTNVNCIPYRYKTDSDGDPLEYNSLITRTGYSRGGSAMLLMFVSMWNNGATDLGGNGKEVFVRPLGESTYYVTNTVTKEKVYVADSYSPYGRGFTRYLPSLYLWRLLEKNRATDQRTEATLLDAYKIAKGLEHSSTNYPLMQDTAIYYCFKDGASAEGKAMQAWAKNRYRIQFVSGGDIPVFTSLAEATALPTEAAKASSDVYSDKRYNSYKIGGWCSYPGIKKFLDNVFNSAYPTHDISSRDAIVLRLAEMYLIKAECQLYTENGNAAMSTINELRKVRAKSGKDNTLSGAATLETVLEERAIELCGEQQRWFDLKRTHKLVDHVTKYNAQASSQIKEMHYYRPIPQSQIDAVTNFSTTEGQGFWQNTGY</sequence>
<comment type="caution">
    <text evidence="9">The sequence shown here is derived from an EMBL/GenBank/DDBJ whole genome shotgun (WGS) entry which is preliminary data.</text>
</comment>
<dbReference type="InterPro" id="IPR011990">
    <property type="entry name" value="TPR-like_helical_dom_sf"/>
</dbReference>
<keyword evidence="3 6" id="KW-0732">Signal</keyword>
<dbReference type="Gene3D" id="1.25.40.390">
    <property type="match status" value="1"/>
</dbReference>
<dbReference type="Pfam" id="PF07980">
    <property type="entry name" value="SusD_RagB"/>
    <property type="match status" value="1"/>
</dbReference>
<organism evidence="9 10">
    <name type="scientific">Bacteroides graminisolvens DSM 19988 = JCM 15093</name>
    <dbReference type="NCBI Taxonomy" id="1121097"/>
    <lineage>
        <taxon>Bacteria</taxon>
        <taxon>Pseudomonadati</taxon>
        <taxon>Bacteroidota</taxon>
        <taxon>Bacteroidia</taxon>
        <taxon>Bacteroidales</taxon>
        <taxon>Bacteroidaceae</taxon>
        <taxon>Bacteroides</taxon>
    </lineage>
</organism>
<protein>
    <submittedName>
        <fullName evidence="9">Outer membrane protein</fullName>
    </submittedName>
</protein>
<dbReference type="PROSITE" id="PS51257">
    <property type="entry name" value="PROKAR_LIPOPROTEIN"/>
    <property type="match status" value="1"/>
</dbReference>
<comment type="similarity">
    <text evidence="2">Belongs to the SusD family.</text>
</comment>
<name>A0A069CZ63_9BACE</name>
<keyword evidence="4" id="KW-0472">Membrane</keyword>
<evidence type="ECO:0000259" key="7">
    <source>
        <dbReference type="Pfam" id="PF07980"/>
    </source>
</evidence>
<comment type="subcellular location">
    <subcellularLocation>
        <location evidence="1">Cell outer membrane</location>
    </subcellularLocation>
</comment>
<dbReference type="InterPro" id="IPR012944">
    <property type="entry name" value="SusD_RagB_dom"/>
</dbReference>
<feature type="domain" description="RagB/SusD" evidence="7">
    <location>
        <begin position="409"/>
        <end position="664"/>
    </location>
</feature>
<reference evidence="9 10" key="1">
    <citation type="journal article" date="2015" name="Microbes Environ.">
        <title>Distribution and evolution of nitrogen fixation genes in the phylum bacteroidetes.</title>
        <authorList>
            <person name="Inoue J."/>
            <person name="Oshima K."/>
            <person name="Suda W."/>
            <person name="Sakamoto M."/>
            <person name="Iino T."/>
            <person name="Noda S."/>
            <person name="Hongoh Y."/>
            <person name="Hattori M."/>
            <person name="Ohkuma M."/>
        </authorList>
    </citation>
    <scope>NUCLEOTIDE SEQUENCE [LARGE SCALE GENOMIC DNA]</scope>
    <source>
        <strain evidence="9 10">JCM 15093</strain>
    </source>
</reference>
<evidence type="ECO:0000256" key="3">
    <source>
        <dbReference type="ARBA" id="ARBA00022729"/>
    </source>
</evidence>
<dbReference type="Proteomes" id="UP000027601">
    <property type="component" value="Unassembled WGS sequence"/>
</dbReference>
<dbReference type="EMBL" id="BAJS01000003">
    <property type="protein sequence ID" value="GAK35908.1"/>
    <property type="molecule type" value="Genomic_DNA"/>
</dbReference>
<evidence type="ECO:0000313" key="9">
    <source>
        <dbReference type="EMBL" id="GAK35908.1"/>
    </source>
</evidence>
<feature type="domain" description="SusD-like N-terminal" evidence="8">
    <location>
        <begin position="82"/>
        <end position="229"/>
    </location>
</feature>
<dbReference type="InterPro" id="IPR033985">
    <property type="entry name" value="SusD-like_N"/>
</dbReference>
<dbReference type="Pfam" id="PF14322">
    <property type="entry name" value="SusD-like_3"/>
    <property type="match status" value="1"/>
</dbReference>
<accession>A0A069CZ63</accession>
<proteinExistence type="inferred from homology"/>
<keyword evidence="10" id="KW-1185">Reference proteome</keyword>